<proteinExistence type="predicted"/>
<gene>
    <name evidence="2" type="ORF">BP6252_11308</name>
</gene>
<comment type="caution">
    <text evidence="2">The sequence shown here is derived from an EMBL/GenBank/DDBJ whole genome shotgun (WGS) entry which is preliminary data.</text>
</comment>
<protein>
    <submittedName>
        <fullName evidence="2">Uncharacterized protein</fullName>
    </submittedName>
</protein>
<dbReference type="EMBL" id="PDLM01000013">
    <property type="protein sequence ID" value="RDW63763.1"/>
    <property type="molecule type" value="Genomic_DNA"/>
</dbReference>
<name>A0A3D8QPL1_9HELO</name>
<reference evidence="2 3" key="1">
    <citation type="journal article" date="2018" name="IMA Fungus">
        <title>IMA Genome-F 9: Draft genome sequence of Annulohypoxylon stygium, Aspergillus mulundensis, Berkeleyomyces basicola (syn. Thielaviopsis basicola), Ceratocystis smalleyi, two Cercospora beticola strains, Coleophoma cylindrospora, Fusarium fracticaudum, Phialophora cf. hyalina, and Morchella septimelata.</title>
        <authorList>
            <person name="Wingfield B.D."/>
            <person name="Bills G.F."/>
            <person name="Dong Y."/>
            <person name="Huang W."/>
            <person name="Nel W.J."/>
            <person name="Swalarsk-Parry B.S."/>
            <person name="Vaghefi N."/>
            <person name="Wilken P.M."/>
            <person name="An Z."/>
            <person name="de Beer Z.W."/>
            <person name="De Vos L."/>
            <person name="Chen L."/>
            <person name="Duong T.A."/>
            <person name="Gao Y."/>
            <person name="Hammerbacher A."/>
            <person name="Kikkert J.R."/>
            <person name="Li Y."/>
            <person name="Li H."/>
            <person name="Li K."/>
            <person name="Li Q."/>
            <person name="Liu X."/>
            <person name="Ma X."/>
            <person name="Naidoo K."/>
            <person name="Pethybridge S.J."/>
            <person name="Sun J."/>
            <person name="Steenkamp E.T."/>
            <person name="van der Nest M.A."/>
            <person name="van Wyk S."/>
            <person name="Wingfield M.J."/>
            <person name="Xiong C."/>
            <person name="Yue Q."/>
            <person name="Zhang X."/>
        </authorList>
    </citation>
    <scope>NUCLEOTIDE SEQUENCE [LARGE SCALE GENOMIC DNA]</scope>
    <source>
        <strain evidence="2 3">BP6252</strain>
    </source>
</reference>
<dbReference type="AlphaFoldDB" id="A0A3D8QPL1"/>
<keyword evidence="3" id="KW-1185">Reference proteome</keyword>
<dbReference type="OrthoDB" id="5289641at2759"/>
<evidence type="ECO:0000313" key="3">
    <source>
        <dbReference type="Proteomes" id="UP000256645"/>
    </source>
</evidence>
<dbReference type="Proteomes" id="UP000256645">
    <property type="component" value="Unassembled WGS sequence"/>
</dbReference>
<feature type="compositionally biased region" description="Polar residues" evidence="1">
    <location>
        <begin position="21"/>
        <end position="33"/>
    </location>
</feature>
<organism evidence="2 3">
    <name type="scientific">Coleophoma cylindrospora</name>
    <dbReference type="NCBI Taxonomy" id="1849047"/>
    <lineage>
        <taxon>Eukaryota</taxon>
        <taxon>Fungi</taxon>
        <taxon>Dikarya</taxon>
        <taxon>Ascomycota</taxon>
        <taxon>Pezizomycotina</taxon>
        <taxon>Leotiomycetes</taxon>
        <taxon>Helotiales</taxon>
        <taxon>Dermateaceae</taxon>
        <taxon>Coleophoma</taxon>
    </lineage>
</organism>
<feature type="region of interest" description="Disordered" evidence="1">
    <location>
        <begin position="1"/>
        <end position="45"/>
    </location>
</feature>
<evidence type="ECO:0000256" key="1">
    <source>
        <dbReference type="SAM" id="MobiDB-lite"/>
    </source>
</evidence>
<accession>A0A3D8QPL1</accession>
<evidence type="ECO:0000313" key="2">
    <source>
        <dbReference type="EMBL" id="RDW63763.1"/>
    </source>
</evidence>
<sequence>MSRNQLPPESSQDSDDSSDDTAVTPSESISPDLTDQKDSPAGGVSYPSCCFVPEPGLTYIIRSVWSRQIITLLKGQVVLAPPGGFGCPHWESRPKMAIMLLLQAASRMGEVPDEESVGRYATYAEELQHGL</sequence>